<dbReference type="Proteomes" id="UP001595848">
    <property type="component" value="Unassembled WGS sequence"/>
</dbReference>
<gene>
    <name evidence="3" type="ORF">ACFOY1_16545</name>
</gene>
<feature type="domain" description="Surface-adhesin protein E-like" evidence="2">
    <location>
        <begin position="22"/>
        <end position="134"/>
    </location>
</feature>
<name>A0ABV8P3G5_9BURK</name>
<sequence>MTRLLPIAGLCFAASALCATSWAPLAVPGATRYLADAGSLHAEHGAATVMDISVLTEFPQALDAAFDPQLHYRSTITDYRIDCANRYAWVLGVGYYGSDAGQGRPLKHYAFGKPQRQDIVSWGSLDSIAKYACKNVGAAPEPPRLEDMRPTIIHDTRRSRYATAPQQ</sequence>
<reference evidence="4" key="1">
    <citation type="journal article" date="2019" name="Int. J. Syst. Evol. Microbiol.">
        <title>The Global Catalogue of Microorganisms (GCM) 10K type strain sequencing project: providing services to taxonomists for standard genome sequencing and annotation.</title>
        <authorList>
            <consortium name="The Broad Institute Genomics Platform"/>
            <consortium name="The Broad Institute Genome Sequencing Center for Infectious Disease"/>
            <person name="Wu L."/>
            <person name="Ma J."/>
        </authorList>
    </citation>
    <scope>NUCLEOTIDE SEQUENCE [LARGE SCALE GENOMIC DNA]</scope>
    <source>
        <strain evidence="4">LMG 24813</strain>
    </source>
</reference>
<feature type="signal peptide" evidence="1">
    <location>
        <begin position="1"/>
        <end position="19"/>
    </location>
</feature>
<dbReference type="InterPro" id="IPR031939">
    <property type="entry name" value="Adhesin_E-like"/>
</dbReference>
<evidence type="ECO:0000259" key="2">
    <source>
        <dbReference type="Pfam" id="PF16747"/>
    </source>
</evidence>
<evidence type="ECO:0000313" key="3">
    <source>
        <dbReference type="EMBL" id="MFC4202563.1"/>
    </source>
</evidence>
<comment type="caution">
    <text evidence="3">The sequence shown here is derived from an EMBL/GenBank/DDBJ whole genome shotgun (WGS) entry which is preliminary data.</text>
</comment>
<evidence type="ECO:0000313" key="4">
    <source>
        <dbReference type="Proteomes" id="UP001595848"/>
    </source>
</evidence>
<dbReference type="EMBL" id="JBHSBV010000006">
    <property type="protein sequence ID" value="MFC4202563.1"/>
    <property type="molecule type" value="Genomic_DNA"/>
</dbReference>
<proteinExistence type="predicted"/>
<dbReference type="Pfam" id="PF16747">
    <property type="entry name" value="Adhesin_E"/>
    <property type="match status" value="1"/>
</dbReference>
<dbReference type="RefSeq" id="WP_217964664.1">
    <property type="nucleotide sequence ID" value="NZ_JAHTBN010000004.1"/>
</dbReference>
<evidence type="ECO:0000256" key="1">
    <source>
        <dbReference type="SAM" id="SignalP"/>
    </source>
</evidence>
<keyword evidence="4" id="KW-1185">Reference proteome</keyword>
<keyword evidence="1" id="KW-0732">Signal</keyword>
<accession>A0ABV8P3G5</accession>
<organism evidence="3 4">
    <name type="scientific">Candidimonas humi</name>
    <dbReference type="NCBI Taxonomy" id="683355"/>
    <lineage>
        <taxon>Bacteria</taxon>
        <taxon>Pseudomonadati</taxon>
        <taxon>Pseudomonadota</taxon>
        <taxon>Betaproteobacteria</taxon>
        <taxon>Burkholderiales</taxon>
        <taxon>Alcaligenaceae</taxon>
        <taxon>Candidimonas</taxon>
    </lineage>
</organism>
<protein>
    <submittedName>
        <fullName evidence="3">Surface-adhesin E family protein</fullName>
    </submittedName>
</protein>
<feature type="chain" id="PRO_5045456138" evidence="1">
    <location>
        <begin position="20"/>
        <end position="167"/>
    </location>
</feature>